<dbReference type="InterPro" id="IPR023370">
    <property type="entry name" value="TrmO-like_N"/>
</dbReference>
<comment type="similarity">
    <text evidence="2">Belongs to the tRNA methyltransferase O family.</text>
</comment>
<dbReference type="Proteomes" id="UP001174909">
    <property type="component" value="Unassembled WGS sequence"/>
</dbReference>
<sequence length="147" mass="15753">MATETSVLQLTPIGHVRSRFAGYAPSDEMGEHPSEIVVLPEFADGLMGLEPGDRIQTLFILHRAATTGYELRLHPGHNPANPIRGVFSTRSQYRPNFIAATIALIQSIRQDIEGGAAVLTVTGLDAQDGSPVVDIKPHRTAFDGPAG</sequence>
<dbReference type="InterPro" id="IPR040372">
    <property type="entry name" value="YaeB-like"/>
</dbReference>
<gene>
    <name evidence="4" type="ORF">GBAR_LOCUS10967</name>
</gene>
<evidence type="ECO:0000313" key="4">
    <source>
        <dbReference type="EMBL" id="CAI8018144.1"/>
    </source>
</evidence>
<organism evidence="4 5">
    <name type="scientific">Geodia barretti</name>
    <name type="common">Barrett's horny sponge</name>
    <dbReference type="NCBI Taxonomy" id="519541"/>
    <lineage>
        <taxon>Eukaryota</taxon>
        <taxon>Metazoa</taxon>
        <taxon>Porifera</taxon>
        <taxon>Demospongiae</taxon>
        <taxon>Heteroscleromorpha</taxon>
        <taxon>Tetractinellida</taxon>
        <taxon>Astrophorina</taxon>
        <taxon>Geodiidae</taxon>
        <taxon>Geodia</taxon>
    </lineage>
</organism>
<keyword evidence="5" id="KW-1185">Reference proteome</keyword>
<dbReference type="PANTHER" id="PTHR12818:SF0">
    <property type="entry name" value="TRNA (ADENINE(37)-N6)-METHYLTRANSFERASE"/>
    <property type="match status" value="1"/>
</dbReference>
<dbReference type="CDD" id="cd09281">
    <property type="entry name" value="UPF0066"/>
    <property type="match status" value="1"/>
</dbReference>
<dbReference type="PANTHER" id="PTHR12818">
    <property type="entry name" value="TRNA (ADENINE(37)-N6)-METHYLTRANSFERASE"/>
    <property type="match status" value="1"/>
</dbReference>
<keyword evidence="1" id="KW-0949">S-adenosyl-L-methionine</keyword>
<dbReference type="Gene3D" id="2.40.30.70">
    <property type="entry name" value="YaeB-like"/>
    <property type="match status" value="1"/>
</dbReference>
<evidence type="ECO:0000259" key="3">
    <source>
        <dbReference type="PROSITE" id="PS51668"/>
    </source>
</evidence>
<dbReference type="Pfam" id="PF01980">
    <property type="entry name" value="TrmO_N"/>
    <property type="match status" value="1"/>
</dbReference>
<reference evidence="4" key="1">
    <citation type="submission" date="2023-03" db="EMBL/GenBank/DDBJ databases">
        <authorList>
            <person name="Steffen K."/>
            <person name="Cardenas P."/>
        </authorList>
    </citation>
    <scope>NUCLEOTIDE SEQUENCE</scope>
</reference>
<evidence type="ECO:0000256" key="1">
    <source>
        <dbReference type="ARBA" id="ARBA00022691"/>
    </source>
</evidence>
<dbReference type="EMBL" id="CASHTH010001687">
    <property type="protein sequence ID" value="CAI8018144.1"/>
    <property type="molecule type" value="Genomic_DNA"/>
</dbReference>
<evidence type="ECO:0000256" key="2">
    <source>
        <dbReference type="ARBA" id="ARBA00033753"/>
    </source>
</evidence>
<dbReference type="InterPro" id="IPR023368">
    <property type="entry name" value="UPF0066_cons_site"/>
</dbReference>
<comment type="caution">
    <text evidence="4">The sequence shown here is derived from an EMBL/GenBank/DDBJ whole genome shotgun (WGS) entry which is preliminary data.</text>
</comment>
<evidence type="ECO:0000313" key="5">
    <source>
        <dbReference type="Proteomes" id="UP001174909"/>
    </source>
</evidence>
<protein>
    <submittedName>
        <fullName evidence="4">Probable S-adenosyl-L-methionine-binding protein PH1056</fullName>
    </submittedName>
</protein>
<dbReference type="AlphaFoldDB" id="A0AA35WF53"/>
<dbReference type="InterPro" id="IPR036414">
    <property type="entry name" value="YaeB_N_sf"/>
</dbReference>
<dbReference type="PROSITE" id="PS51668">
    <property type="entry name" value="TSAA_2"/>
    <property type="match status" value="1"/>
</dbReference>
<proteinExistence type="inferred from homology"/>
<name>A0AA35WF53_GEOBA</name>
<dbReference type="InterPro" id="IPR036413">
    <property type="entry name" value="YaeB-like_sf"/>
</dbReference>
<dbReference type="SUPFAM" id="SSF118196">
    <property type="entry name" value="YaeB-like"/>
    <property type="match status" value="1"/>
</dbReference>
<accession>A0AA35WF53</accession>
<feature type="domain" description="TsaA-like" evidence="3">
    <location>
        <begin position="10"/>
        <end position="147"/>
    </location>
</feature>
<dbReference type="PROSITE" id="PS01318">
    <property type="entry name" value="TSAA_1"/>
    <property type="match status" value="1"/>
</dbReference>